<reference evidence="2 3" key="1">
    <citation type="submission" date="2014-04" db="EMBL/GenBank/DDBJ databases">
        <authorList>
            <consortium name="DOE Joint Genome Institute"/>
            <person name="Kuo A."/>
            <person name="Kohler A."/>
            <person name="Nagy L.G."/>
            <person name="Floudas D."/>
            <person name="Copeland A."/>
            <person name="Barry K.W."/>
            <person name="Cichocki N."/>
            <person name="Veneault-Fourrey C."/>
            <person name="LaButti K."/>
            <person name="Lindquist E.A."/>
            <person name="Lipzen A."/>
            <person name="Lundell T."/>
            <person name="Morin E."/>
            <person name="Murat C."/>
            <person name="Sun H."/>
            <person name="Tunlid A."/>
            <person name="Henrissat B."/>
            <person name="Grigoriev I.V."/>
            <person name="Hibbett D.S."/>
            <person name="Martin F."/>
            <person name="Nordberg H.P."/>
            <person name="Cantor M.N."/>
            <person name="Hua S.X."/>
        </authorList>
    </citation>
    <scope>NUCLEOTIDE SEQUENCE [LARGE SCALE GENOMIC DNA]</scope>
    <source>
        <strain evidence="2 3">Foug A</strain>
    </source>
</reference>
<dbReference type="Proteomes" id="UP000053989">
    <property type="component" value="Unassembled WGS sequence"/>
</dbReference>
<protein>
    <submittedName>
        <fullName evidence="2">Uncharacterized protein</fullName>
    </submittedName>
</protein>
<feature type="region of interest" description="Disordered" evidence="1">
    <location>
        <begin position="19"/>
        <end position="44"/>
    </location>
</feature>
<evidence type="ECO:0000313" key="2">
    <source>
        <dbReference type="EMBL" id="KIM53448.1"/>
    </source>
</evidence>
<organism evidence="2 3">
    <name type="scientific">Scleroderma citrinum Foug A</name>
    <dbReference type="NCBI Taxonomy" id="1036808"/>
    <lineage>
        <taxon>Eukaryota</taxon>
        <taxon>Fungi</taxon>
        <taxon>Dikarya</taxon>
        <taxon>Basidiomycota</taxon>
        <taxon>Agaricomycotina</taxon>
        <taxon>Agaricomycetes</taxon>
        <taxon>Agaricomycetidae</taxon>
        <taxon>Boletales</taxon>
        <taxon>Sclerodermatineae</taxon>
        <taxon>Sclerodermataceae</taxon>
        <taxon>Scleroderma</taxon>
    </lineage>
</organism>
<dbReference type="HOGENOM" id="CLU_2005260_0_0_1"/>
<name>A0A0C2YUX4_9AGAM</name>
<accession>A0A0C2YUX4</accession>
<evidence type="ECO:0000313" key="3">
    <source>
        <dbReference type="Proteomes" id="UP000053989"/>
    </source>
</evidence>
<reference evidence="3" key="2">
    <citation type="submission" date="2015-01" db="EMBL/GenBank/DDBJ databases">
        <title>Evolutionary Origins and Diversification of the Mycorrhizal Mutualists.</title>
        <authorList>
            <consortium name="DOE Joint Genome Institute"/>
            <consortium name="Mycorrhizal Genomics Consortium"/>
            <person name="Kohler A."/>
            <person name="Kuo A."/>
            <person name="Nagy L.G."/>
            <person name="Floudas D."/>
            <person name="Copeland A."/>
            <person name="Barry K.W."/>
            <person name="Cichocki N."/>
            <person name="Veneault-Fourrey C."/>
            <person name="LaButti K."/>
            <person name="Lindquist E.A."/>
            <person name="Lipzen A."/>
            <person name="Lundell T."/>
            <person name="Morin E."/>
            <person name="Murat C."/>
            <person name="Riley R."/>
            <person name="Ohm R."/>
            <person name="Sun H."/>
            <person name="Tunlid A."/>
            <person name="Henrissat B."/>
            <person name="Grigoriev I.V."/>
            <person name="Hibbett D.S."/>
            <person name="Martin F."/>
        </authorList>
    </citation>
    <scope>NUCLEOTIDE SEQUENCE [LARGE SCALE GENOMIC DNA]</scope>
    <source>
        <strain evidence="3">Foug A</strain>
    </source>
</reference>
<sequence>MSLAGSRGEMTSFASGEWQARRCRGGSSRQFGATHKLRTKSASKPTAEVQAQACMCLLIVLEQVTTGRHCTSFNGTWGVGAPDEMMIVASMVTGREASAKRNGLHERLPIIVESPYDVPQSLAH</sequence>
<dbReference type="AlphaFoldDB" id="A0A0C2YUX4"/>
<keyword evidence="3" id="KW-1185">Reference proteome</keyword>
<evidence type="ECO:0000256" key="1">
    <source>
        <dbReference type="SAM" id="MobiDB-lite"/>
    </source>
</evidence>
<dbReference type="EMBL" id="KN822180">
    <property type="protein sequence ID" value="KIM53448.1"/>
    <property type="molecule type" value="Genomic_DNA"/>
</dbReference>
<proteinExistence type="predicted"/>
<dbReference type="InParanoid" id="A0A0C2YUX4"/>
<gene>
    <name evidence="2" type="ORF">SCLCIDRAFT_1222763</name>
</gene>